<gene>
    <name evidence="2" type="ORF">ENS64_02455</name>
</gene>
<protein>
    <submittedName>
        <fullName evidence="2">Uncharacterized protein</fullName>
    </submittedName>
</protein>
<accession>A0A7C4QLR6</accession>
<organism evidence="2">
    <name type="scientific">Schlesneria paludicola</name>
    <dbReference type="NCBI Taxonomy" id="360056"/>
    <lineage>
        <taxon>Bacteria</taxon>
        <taxon>Pseudomonadati</taxon>
        <taxon>Planctomycetota</taxon>
        <taxon>Planctomycetia</taxon>
        <taxon>Planctomycetales</taxon>
        <taxon>Planctomycetaceae</taxon>
        <taxon>Schlesneria</taxon>
    </lineage>
</organism>
<feature type="compositionally biased region" description="Low complexity" evidence="1">
    <location>
        <begin position="86"/>
        <end position="98"/>
    </location>
</feature>
<evidence type="ECO:0000313" key="2">
    <source>
        <dbReference type="EMBL" id="HGT38120.1"/>
    </source>
</evidence>
<evidence type="ECO:0000256" key="1">
    <source>
        <dbReference type="SAM" id="MobiDB-lite"/>
    </source>
</evidence>
<reference evidence="2" key="1">
    <citation type="journal article" date="2020" name="mSystems">
        <title>Genome- and Community-Level Interaction Insights into Carbon Utilization and Element Cycling Functions of Hydrothermarchaeota in Hydrothermal Sediment.</title>
        <authorList>
            <person name="Zhou Z."/>
            <person name="Liu Y."/>
            <person name="Xu W."/>
            <person name="Pan J."/>
            <person name="Luo Z.H."/>
            <person name="Li M."/>
        </authorList>
    </citation>
    <scope>NUCLEOTIDE SEQUENCE [LARGE SCALE GENOMIC DNA]</scope>
    <source>
        <strain evidence="2">SpSt-508</strain>
    </source>
</reference>
<comment type="caution">
    <text evidence="2">The sequence shown here is derived from an EMBL/GenBank/DDBJ whole genome shotgun (WGS) entry which is preliminary data.</text>
</comment>
<sequence>MLQATARTALFTSALGWAAIVGMSVDCRRDVWAGDAAHGAAGTSEAPGEFVELRPLTEAERRAAARRLSQWKIPPRMSPKIQPKYAPGQERPAAEAQARAALAPPVTVSFQGIDQSAFGAPADPILAAGPNHVVQTVNSLIRVTNKSGGNPLDVDPALLFASFFAQNPTASVAFDPWIVYDHFDNRFAMVWLSYTPNFVQSFFLIAVSRSSDPTMGMNVFVQRADLDGTTDTAFWADYEKLGFDNQNYYITSNQFDAQGNFRYAKIRVMQKSQFYNQSSTPRFYDFTNINDATGQLAFTIQPCVTFGTPGREYLVSGEFGGGSRLTLFSITGTWPNSSNTPPVLSSLGAVTFNPWFFPPLGVARDSTQPVDVGDDRLLNAVFRNNVVYTAHSMGTASFPCAAGIKSINVQTRTRVLDVALGAAGEYWCWPAVTADPANNVAVVFNRLSPSVWIEVDYTMKAAADPAFQPVSTLKAGTGGYEGFRLGDYNGMCVDPSNGAFWFNGMWATGGPGAFGPETGYGTWVGSFRAPTSGGGGGAVPNDVTATYNSGTQTLTLIGDDLANFLTVARQGGKITVMGGNGTRVNNSSTVSFNVGTAPINISGNLNGGSDTVSLVSLSINTINLGLGSGNDTVVMNYCTVTTSQINGGPGLDSVIATTSTITTNQNVSIP</sequence>
<dbReference type="AlphaFoldDB" id="A0A7C4QLR6"/>
<feature type="region of interest" description="Disordered" evidence="1">
    <location>
        <begin position="78"/>
        <end position="98"/>
    </location>
</feature>
<name>A0A7C4QLR6_9PLAN</name>
<proteinExistence type="predicted"/>
<dbReference type="EMBL" id="DSVQ01000006">
    <property type="protein sequence ID" value="HGT38120.1"/>
    <property type="molecule type" value="Genomic_DNA"/>
</dbReference>